<dbReference type="Proteomes" id="UP000652477">
    <property type="component" value="Unassembled WGS sequence"/>
</dbReference>
<name>A0A923LHL9_9FIRM</name>
<evidence type="ECO:0000313" key="2">
    <source>
        <dbReference type="Proteomes" id="UP000652477"/>
    </source>
</evidence>
<keyword evidence="2" id="KW-1185">Reference proteome</keyword>
<organism evidence="1 2">
    <name type="scientific">Mediterraneibacter hominis</name>
    <dbReference type="NCBI Taxonomy" id="2763054"/>
    <lineage>
        <taxon>Bacteria</taxon>
        <taxon>Bacillati</taxon>
        <taxon>Bacillota</taxon>
        <taxon>Clostridia</taxon>
        <taxon>Lachnospirales</taxon>
        <taxon>Lachnospiraceae</taxon>
        <taxon>Mediterraneibacter</taxon>
    </lineage>
</organism>
<proteinExistence type="predicted"/>
<gene>
    <name evidence="1" type="ORF">H8S37_04665</name>
</gene>
<comment type="caution">
    <text evidence="1">The sequence shown here is derived from an EMBL/GenBank/DDBJ whole genome shotgun (WGS) entry which is preliminary data.</text>
</comment>
<protein>
    <submittedName>
        <fullName evidence="1">Uncharacterized protein</fullName>
    </submittedName>
</protein>
<accession>A0A923LHL9</accession>
<evidence type="ECO:0000313" key="1">
    <source>
        <dbReference type="EMBL" id="MBC5688221.1"/>
    </source>
</evidence>
<reference evidence="1" key="1">
    <citation type="submission" date="2020-08" db="EMBL/GenBank/DDBJ databases">
        <title>Genome public.</title>
        <authorList>
            <person name="Liu C."/>
            <person name="Sun Q."/>
        </authorList>
    </citation>
    <scope>NUCLEOTIDE SEQUENCE</scope>
    <source>
        <strain evidence="1">NSJ-55</strain>
    </source>
</reference>
<sequence length="214" mass="24649">MTKSNEIAIRELTLIDKINMIDNIVSACFTDGEYTPYYYESSLTIAIALYCINGITFEENESVYDTVMADEQIKVLIDDIKEHNSDICEIEKHAIDIIKFKKQQIIHGSDTLRKLGEFLDVFVDALSGIANLNIQNISNEDMKLAVEFMQNMKDKNITETTIANAMNKVIKNHKVPNTKIYEGQRERIAEQQKQLKEKDAEITALKIWKQEHEK</sequence>
<dbReference type="RefSeq" id="WP_186874850.1">
    <property type="nucleotide sequence ID" value="NZ_JACOPF010000001.1"/>
</dbReference>
<dbReference type="EMBL" id="JACOPF010000001">
    <property type="protein sequence ID" value="MBC5688221.1"/>
    <property type="molecule type" value="Genomic_DNA"/>
</dbReference>
<dbReference type="AlphaFoldDB" id="A0A923LHL9"/>